<dbReference type="EMBL" id="CP069036">
    <property type="protein sequence ID" value="QRD02765.1"/>
    <property type="molecule type" value="Genomic_DNA"/>
</dbReference>
<sequence>NCCVSCPMARCHWRLKVTISLQHLSCITTGVLAMDSLLHVRHGEHDLGLLDKMSFVSHTFRFLSYTSLSRYISLTQSRIGMTMLMCIRMVFQWPPFPCRFPSRYPPGCFCPTHAITRPGPLFFRRSKKFSRSEFHALAARFLKCTLVSPEVELIDRSEASPLSV</sequence>
<dbReference type="Proteomes" id="UP000663193">
    <property type="component" value="Chromosome 14"/>
</dbReference>
<accession>A0A7U2I5Q7</accession>
<name>A0A7U2I5Q7_PHANO</name>
<dbReference type="VEuPathDB" id="FungiDB:JI435_418570"/>
<feature type="non-terminal residue" evidence="1">
    <location>
        <position position="1"/>
    </location>
</feature>
<proteinExistence type="predicted"/>
<evidence type="ECO:0000313" key="1">
    <source>
        <dbReference type="EMBL" id="QRD02765.1"/>
    </source>
</evidence>
<dbReference type="AlphaFoldDB" id="A0A7U2I5Q7"/>
<gene>
    <name evidence="1" type="ORF">JI435_418570</name>
</gene>
<organism evidence="1 2">
    <name type="scientific">Phaeosphaeria nodorum (strain SN15 / ATCC MYA-4574 / FGSC 10173)</name>
    <name type="common">Glume blotch fungus</name>
    <name type="synonym">Parastagonospora nodorum</name>
    <dbReference type="NCBI Taxonomy" id="321614"/>
    <lineage>
        <taxon>Eukaryota</taxon>
        <taxon>Fungi</taxon>
        <taxon>Dikarya</taxon>
        <taxon>Ascomycota</taxon>
        <taxon>Pezizomycotina</taxon>
        <taxon>Dothideomycetes</taxon>
        <taxon>Pleosporomycetidae</taxon>
        <taxon>Pleosporales</taxon>
        <taxon>Pleosporineae</taxon>
        <taxon>Phaeosphaeriaceae</taxon>
        <taxon>Parastagonospora</taxon>
    </lineage>
</organism>
<reference evidence="2" key="1">
    <citation type="journal article" date="2021" name="BMC Genomics">
        <title>Chromosome-level genome assembly and manually-curated proteome of model necrotroph Parastagonospora nodorum Sn15 reveals a genome-wide trove of candidate effector homologs, and redundancy of virulence-related functions within an accessory chromosome.</title>
        <authorList>
            <person name="Bertazzoni S."/>
            <person name="Jones D.A.B."/>
            <person name="Phan H.T."/>
            <person name="Tan K.-C."/>
            <person name="Hane J.K."/>
        </authorList>
    </citation>
    <scope>NUCLEOTIDE SEQUENCE [LARGE SCALE GENOMIC DNA]</scope>
    <source>
        <strain evidence="2">SN15 / ATCC MYA-4574 / FGSC 10173)</strain>
    </source>
</reference>
<keyword evidence="2" id="KW-1185">Reference proteome</keyword>
<protein>
    <submittedName>
        <fullName evidence="1">Uncharacterized protein</fullName>
    </submittedName>
</protein>
<evidence type="ECO:0000313" key="2">
    <source>
        <dbReference type="Proteomes" id="UP000663193"/>
    </source>
</evidence>